<keyword evidence="1" id="KW-0413">Isomerase</keyword>
<dbReference type="AlphaFoldDB" id="A0A0Q0BZR6"/>
<accession>A0A0Q0BZR6</accession>
<organism evidence="1 2">
    <name type="scientific">Pseudomonas syringae pv. aptata</name>
    <dbReference type="NCBI Taxonomy" id="83167"/>
    <lineage>
        <taxon>Bacteria</taxon>
        <taxon>Pseudomonadati</taxon>
        <taxon>Pseudomonadota</taxon>
        <taxon>Gammaproteobacteria</taxon>
        <taxon>Pseudomonadales</taxon>
        <taxon>Pseudomonadaceae</taxon>
        <taxon>Pseudomonas</taxon>
        <taxon>Pseudomonas syringae</taxon>
    </lineage>
</organism>
<sequence>MYAAHRYRVDPTAFVRIQRVEHLARQPPAFYQAHPDAQSDKPE</sequence>
<name>A0A0Q0BZR6_PSEAP</name>
<proteinExistence type="predicted"/>
<gene>
    <name evidence="1" type="ORF">ALQ37_100888</name>
</gene>
<dbReference type="Gene3D" id="1.20.1050.10">
    <property type="match status" value="1"/>
</dbReference>
<evidence type="ECO:0000313" key="1">
    <source>
        <dbReference type="EMBL" id="RMO68402.1"/>
    </source>
</evidence>
<dbReference type="GO" id="GO:0016853">
    <property type="term" value="F:isomerase activity"/>
    <property type="evidence" value="ECO:0007669"/>
    <property type="project" value="UniProtKB-KW"/>
</dbReference>
<dbReference type="Proteomes" id="UP000274541">
    <property type="component" value="Unassembled WGS sequence"/>
</dbReference>
<protein>
    <submittedName>
        <fullName evidence="1">Maleylacetoacetate isomerase</fullName>
    </submittedName>
</protein>
<reference evidence="1 2" key="1">
    <citation type="submission" date="2018-08" db="EMBL/GenBank/DDBJ databases">
        <title>Recombination of ecologically and evolutionarily significant loci maintains genetic cohesion in the Pseudomonas syringae species complex.</title>
        <authorList>
            <person name="Dillon M."/>
            <person name="Thakur S."/>
            <person name="Almeida R.N.D."/>
            <person name="Weir B.S."/>
            <person name="Guttman D.S."/>
        </authorList>
    </citation>
    <scope>NUCLEOTIDE SEQUENCE [LARGE SCALE GENOMIC DNA]</scope>
    <source>
        <strain evidence="1 2">ICMP 4388</strain>
    </source>
</reference>
<evidence type="ECO:0000313" key="2">
    <source>
        <dbReference type="Proteomes" id="UP000274541"/>
    </source>
</evidence>
<comment type="caution">
    <text evidence="1">The sequence shown here is derived from an EMBL/GenBank/DDBJ whole genome shotgun (WGS) entry which is preliminary data.</text>
</comment>
<dbReference type="EMBL" id="RBPX01000108">
    <property type="protein sequence ID" value="RMO68402.1"/>
    <property type="molecule type" value="Genomic_DNA"/>
</dbReference>